<keyword evidence="3" id="KW-0132">Cell division</keyword>
<evidence type="ECO:0000256" key="4">
    <source>
        <dbReference type="ARBA" id="ARBA00022969"/>
    </source>
</evidence>
<evidence type="ECO:0000256" key="1">
    <source>
        <dbReference type="ARBA" id="ARBA00004431"/>
    </source>
</evidence>
<proteinExistence type="inferred from homology"/>
<dbReference type="RefSeq" id="WP_260726915.1">
    <property type="nucleotide sequence ID" value="NZ_BAAABS010000070.1"/>
</dbReference>
<keyword evidence="4" id="KW-0749">Sporulation</keyword>
<gene>
    <name evidence="7" type="ORF">Drose_04530</name>
</gene>
<accession>A0ABY5Z6A7</accession>
<keyword evidence="8" id="KW-1185">Reference proteome</keyword>
<comment type="similarity">
    <text evidence="2">Belongs to the SsgA family.</text>
</comment>
<protein>
    <submittedName>
        <fullName evidence="7">SsgA family sporulation/cell division regulator</fullName>
    </submittedName>
</protein>
<comment type="subcellular location">
    <subcellularLocation>
        <location evidence="1">Cell septum</location>
    </subcellularLocation>
</comment>
<evidence type="ECO:0000256" key="6">
    <source>
        <dbReference type="ARBA" id="ARBA00023306"/>
    </source>
</evidence>
<sequence length="134" mass="14973">MSTIRTEVLFTVIDPTVAQLWLTLSYRTSEPLEVVANFGRRCDGRRIVWRLARDILRDGLLGPAGVGDFCCWTDAEDRYHLALSSPDGRAILRCPADNIRALLIDAEDLVPYGAEVIDFDAELRHLLMTGGGQR</sequence>
<dbReference type="Gene3D" id="2.30.31.20">
    <property type="entry name" value="Sporulation-specific cell division protein SsgB"/>
    <property type="match status" value="1"/>
</dbReference>
<evidence type="ECO:0000313" key="8">
    <source>
        <dbReference type="Proteomes" id="UP001058271"/>
    </source>
</evidence>
<evidence type="ECO:0000256" key="5">
    <source>
        <dbReference type="ARBA" id="ARBA00023210"/>
    </source>
</evidence>
<dbReference type="InterPro" id="IPR006776">
    <property type="entry name" value="SsgB"/>
</dbReference>
<evidence type="ECO:0000313" key="7">
    <source>
        <dbReference type="EMBL" id="UWZ37556.1"/>
    </source>
</evidence>
<evidence type="ECO:0000256" key="3">
    <source>
        <dbReference type="ARBA" id="ARBA00022618"/>
    </source>
</evidence>
<name>A0ABY5Z6A7_9ACTN</name>
<keyword evidence="5" id="KW-0717">Septation</keyword>
<reference evidence="7" key="1">
    <citation type="submission" date="2021-04" db="EMBL/GenBank/DDBJ databases">
        <title>Biosynthetic gene clusters of Dactylosporangioum roseum.</title>
        <authorList>
            <person name="Hartkoorn R.C."/>
            <person name="Beaudoing E."/>
            <person name="Hot D."/>
            <person name="Moureu S."/>
        </authorList>
    </citation>
    <scope>NUCLEOTIDE SEQUENCE</scope>
    <source>
        <strain evidence="7">NRRL B-16295</strain>
    </source>
</reference>
<organism evidence="7 8">
    <name type="scientific">Dactylosporangium roseum</name>
    <dbReference type="NCBI Taxonomy" id="47989"/>
    <lineage>
        <taxon>Bacteria</taxon>
        <taxon>Bacillati</taxon>
        <taxon>Actinomycetota</taxon>
        <taxon>Actinomycetes</taxon>
        <taxon>Micromonosporales</taxon>
        <taxon>Micromonosporaceae</taxon>
        <taxon>Dactylosporangium</taxon>
    </lineage>
</organism>
<dbReference type="InterPro" id="IPR038658">
    <property type="entry name" value="SsgB_sf"/>
</dbReference>
<evidence type="ECO:0000256" key="2">
    <source>
        <dbReference type="ARBA" id="ARBA00009323"/>
    </source>
</evidence>
<dbReference type="Pfam" id="PF04686">
    <property type="entry name" value="SsgA"/>
    <property type="match status" value="1"/>
</dbReference>
<dbReference type="EMBL" id="CP073721">
    <property type="protein sequence ID" value="UWZ37556.1"/>
    <property type="molecule type" value="Genomic_DNA"/>
</dbReference>
<keyword evidence="6" id="KW-0131">Cell cycle</keyword>
<dbReference type="Proteomes" id="UP001058271">
    <property type="component" value="Chromosome"/>
</dbReference>